<proteinExistence type="predicted"/>
<sequence>MHRSAPRLTRILACAAVPVMLVVAGCSSDSGDKKDADSATSASASPSATKSEPAVEAAKFAELPDPCKAVEAKTVKSLVPSAKSKNGTRGKSSDASVRGGCSWNGLADKGVKGSQYRWLDVGFTRFASDQTLGSGAARAGEEFDKQVKKTEATDGAKNVKTGPVSGIGDQATKITYDQSKTDEDFRFTTIVARTGNVVVVVNYNGAGYAGSKTPDAETILKGATMAAEDAVAAVAEANAGGAESPKATDEPSDDSSKKPSKKPSSSAKATS</sequence>
<feature type="compositionally biased region" description="Low complexity" evidence="1">
    <location>
        <begin position="38"/>
        <end position="51"/>
    </location>
</feature>
<name>A0ABY6PTX3_9ACTN</name>
<dbReference type="EMBL" id="CP098740">
    <property type="protein sequence ID" value="UZK55749.1"/>
    <property type="molecule type" value="Genomic_DNA"/>
</dbReference>
<evidence type="ECO:0000313" key="3">
    <source>
        <dbReference type="EMBL" id="UZK55749.1"/>
    </source>
</evidence>
<organism evidence="3 4">
    <name type="scientific">Streptomyces drozdowiczii</name>
    <dbReference type="NCBI Taxonomy" id="202862"/>
    <lineage>
        <taxon>Bacteria</taxon>
        <taxon>Bacillati</taxon>
        <taxon>Actinomycetota</taxon>
        <taxon>Actinomycetes</taxon>
        <taxon>Kitasatosporales</taxon>
        <taxon>Streptomycetaceae</taxon>
        <taxon>Streptomyces</taxon>
    </lineage>
</organism>
<gene>
    <name evidence="3" type="ORF">NEH16_17950</name>
</gene>
<feature type="signal peptide" evidence="2">
    <location>
        <begin position="1"/>
        <end position="24"/>
    </location>
</feature>
<accession>A0ABY6PTX3</accession>
<dbReference type="PROSITE" id="PS51257">
    <property type="entry name" value="PROKAR_LIPOPROTEIN"/>
    <property type="match status" value="1"/>
</dbReference>
<dbReference type="RefSeq" id="WP_265543606.1">
    <property type="nucleotide sequence ID" value="NZ_CP098740.1"/>
</dbReference>
<feature type="chain" id="PRO_5047351555" evidence="2">
    <location>
        <begin position="25"/>
        <end position="271"/>
    </location>
</feature>
<evidence type="ECO:0000256" key="2">
    <source>
        <dbReference type="SAM" id="SignalP"/>
    </source>
</evidence>
<feature type="compositionally biased region" description="Basic and acidic residues" evidence="1">
    <location>
        <begin position="246"/>
        <end position="257"/>
    </location>
</feature>
<feature type="region of interest" description="Disordered" evidence="1">
    <location>
        <begin position="27"/>
        <end position="53"/>
    </location>
</feature>
<protein>
    <submittedName>
        <fullName evidence="3">DUF3558 domain-containing protein</fullName>
    </submittedName>
</protein>
<evidence type="ECO:0000313" key="4">
    <source>
        <dbReference type="Proteomes" id="UP001164963"/>
    </source>
</evidence>
<reference evidence="3" key="1">
    <citation type="journal article" date="2022" name="Front. Microbiol.">
        <title>Mirubactin C rescues the lethal effect of cell wall biosynthesis mutations in Bacillus subtilis.</title>
        <authorList>
            <person name="Kepplinger B."/>
            <person name="Wen X."/>
            <person name="Tyler A.R."/>
            <person name="Kim B.Y."/>
            <person name="Brown J."/>
            <person name="Banks P."/>
            <person name="Dashti Y."/>
            <person name="Mackenzie E.S."/>
            <person name="Wills C."/>
            <person name="Kawai Y."/>
            <person name="Waldron K.J."/>
            <person name="Allenby N.E.E."/>
            <person name="Wu L.J."/>
            <person name="Hall M.J."/>
            <person name="Errington J."/>
        </authorList>
    </citation>
    <scope>NUCLEOTIDE SEQUENCE</scope>
    <source>
        <strain evidence="3">MDA8-470</strain>
    </source>
</reference>
<feature type="region of interest" description="Disordered" evidence="1">
    <location>
        <begin position="236"/>
        <end position="271"/>
    </location>
</feature>
<evidence type="ECO:0000256" key="1">
    <source>
        <dbReference type="SAM" id="MobiDB-lite"/>
    </source>
</evidence>
<dbReference type="Proteomes" id="UP001164963">
    <property type="component" value="Chromosome"/>
</dbReference>
<keyword evidence="2" id="KW-0732">Signal</keyword>
<keyword evidence="4" id="KW-1185">Reference proteome</keyword>
<feature type="compositionally biased region" description="Low complexity" evidence="1">
    <location>
        <begin position="262"/>
        <end position="271"/>
    </location>
</feature>